<dbReference type="VEuPathDB" id="FungiDB:PV10_05155"/>
<feature type="compositionally biased region" description="Polar residues" evidence="1">
    <location>
        <begin position="443"/>
        <end position="456"/>
    </location>
</feature>
<dbReference type="Proteomes" id="UP000054302">
    <property type="component" value="Unassembled WGS sequence"/>
</dbReference>
<organism evidence="2 3">
    <name type="scientific">Exophiala mesophila</name>
    <name type="common">Black yeast-like fungus</name>
    <dbReference type="NCBI Taxonomy" id="212818"/>
    <lineage>
        <taxon>Eukaryota</taxon>
        <taxon>Fungi</taxon>
        <taxon>Dikarya</taxon>
        <taxon>Ascomycota</taxon>
        <taxon>Pezizomycotina</taxon>
        <taxon>Eurotiomycetes</taxon>
        <taxon>Chaetothyriomycetidae</taxon>
        <taxon>Chaetothyriales</taxon>
        <taxon>Herpotrichiellaceae</taxon>
        <taxon>Exophiala</taxon>
    </lineage>
</organism>
<sequence>MGFWPFGGGRKSRRVSQAEDQGRHTLLEKDSAEPSMRMKGNRSQDFGSIGRANSQQVHVEKPRRLSKQRYPSQQGAVSRSFTSPVTGLGGENSSTRRGSAYEPGSIRGSDIYSQNPMSQSSIGPEEFTALPPAPTLLLKPKNQDPTLHRRKSSKRKAEDYAREREVRAMSSPIDVPGIKRPVTYSGSGPLRRDTKQVPGGLNRRLQRPASEVSLPLPENIQESDDYSSYASFKIGILAALSPRPTLTYVSNARSAASKQPSRIKPSIQQAIEEEPVTSRKRIDDLADELDAGGLRELMDRDRRRHERKKAADRDRLHRKLQRKADRQREEENRGRHVYGAGGYPFGLGLDEMETRGRHSSPPPPTESSTTANQQQPPDSHSPKRDPFADQEASRPRPFLGIRNPFEDEKDVDLVQDPFARMEEEEETEGPPVPVKSPLRTVSPVESRNSKQPSRALTISPPISPVHRPADGRSFSQTSALGREPTLDSSEHQSDRRPSDQSSQKVSAWTNFFRRGTQRNFTVLDHGRRTPSEFSNTSRESFVRNKQAPPVVIPRTFRKADASHVPQRTMSKFREDLPELPMSPPDSRVQSPEAMVTSESLAGRTVGRAPSHSISGTLDGRSVATSSSNPALDRGHLESRSAQATDLDMSSLAPSGMVMSQSLASVDSEGSWLSGKPVKRSSAAMSHLRHSQSSIPPQSIAGAFDMDEDGLEDDDYYDRLTPGPTGRRDSLISSGRKASSTIIDLERERQHSPVPGIPSLPREASEPPTEAWHQGLARQATIVKQPNRAKSTEGLLKEFGSETPRESRVVHSGYDEGEGVSPEGESPAVEVQSTPILRARSVEVKGHGRHISAGSARLLDIRRSSVQLEGGTPRTPTTPQLPADIDELKRPATSPVKGS</sequence>
<proteinExistence type="predicted"/>
<feature type="compositionally biased region" description="Polar residues" evidence="1">
    <location>
        <begin position="41"/>
        <end position="57"/>
    </location>
</feature>
<feature type="compositionally biased region" description="Polar residues" evidence="1">
    <location>
        <begin position="111"/>
        <end position="122"/>
    </location>
</feature>
<feature type="compositionally biased region" description="Polar residues" evidence="1">
    <location>
        <begin position="69"/>
        <end position="97"/>
    </location>
</feature>
<feature type="compositionally biased region" description="Basic and acidic residues" evidence="1">
    <location>
        <begin position="16"/>
        <end position="32"/>
    </location>
</feature>
<feature type="region of interest" description="Disordered" evidence="1">
    <location>
        <begin position="1"/>
        <end position="213"/>
    </location>
</feature>
<dbReference type="RefSeq" id="XP_016225562.1">
    <property type="nucleotide sequence ID" value="XM_016369774.1"/>
</dbReference>
<evidence type="ECO:0000256" key="1">
    <source>
        <dbReference type="SAM" id="MobiDB-lite"/>
    </source>
</evidence>
<gene>
    <name evidence="2" type="ORF">PV10_05155</name>
</gene>
<feature type="region of interest" description="Disordered" evidence="1">
    <location>
        <begin position="863"/>
        <end position="898"/>
    </location>
</feature>
<feature type="compositionally biased region" description="Basic and acidic residues" evidence="1">
    <location>
        <begin position="484"/>
        <end position="498"/>
    </location>
</feature>
<feature type="compositionally biased region" description="Basic and acidic residues" evidence="1">
    <location>
        <begin position="322"/>
        <end position="334"/>
    </location>
</feature>
<dbReference type="HOGENOM" id="CLU_010101_0_0_1"/>
<feature type="compositionally biased region" description="Acidic residues" evidence="1">
    <location>
        <begin position="704"/>
        <end position="715"/>
    </location>
</feature>
<feature type="region of interest" description="Disordered" evidence="1">
    <location>
        <begin position="575"/>
        <end position="594"/>
    </location>
</feature>
<feature type="compositionally biased region" description="Basic and acidic residues" evidence="1">
    <location>
        <begin position="155"/>
        <end position="167"/>
    </location>
</feature>
<evidence type="ECO:0000313" key="3">
    <source>
        <dbReference type="Proteomes" id="UP000054302"/>
    </source>
</evidence>
<feature type="compositionally biased region" description="Basic and acidic residues" evidence="1">
    <location>
        <begin position="380"/>
        <end position="394"/>
    </location>
</feature>
<evidence type="ECO:0000313" key="2">
    <source>
        <dbReference type="EMBL" id="KIV93988.1"/>
    </source>
</evidence>
<dbReference type="GeneID" id="27323000"/>
<dbReference type="EMBL" id="KN847522">
    <property type="protein sequence ID" value="KIV93988.1"/>
    <property type="molecule type" value="Genomic_DNA"/>
</dbReference>
<dbReference type="STRING" id="212818.A0A0D2A4U7"/>
<protein>
    <submittedName>
        <fullName evidence="2">Uncharacterized protein</fullName>
    </submittedName>
</protein>
<keyword evidence="3" id="KW-1185">Reference proteome</keyword>
<reference evidence="2 3" key="1">
    <citation type="submission" date="2015-01" db="EMBL/GenBank/DDBJ databases">
        <title>The Genome Sequence of Exophiala mesophila CBS40295.</title>
        <authorList>
            <consortium name="The Broad Institute Genomics Platform"/>
            <person name="Cuomo C."/>
            <person name="de Hoog S."/>
            <person name="Gorbushina A."/>
            <person name="Stielow B."/>
            <person name="Teixiera M."/>
            <person name="Abouelleil A."/>
            <person name="Chapman S.B."/>
            <person name="Priest M."/>
            <person name="Young S.K."/>
            <person name="Wortman J."/>
            <person name="Nusbaum C."/>
            <person name="Birren B."/>
        </authorList>
    </citation>
    <scope>NUCLEOTIDE SEQUENCE [LARGE SCALE GENOMIC DNA]</scope>
    <source>
        <strain evidence="2 3">CBS 40295</strain>
    </source>
</reference>
<accession>A0A0D2A4U7</accession>
<feature type="compositionally biased region" description="Polar residues" evidence="1">
    <location>
        <begin position="730"/>
        <end position="741"/>
    </location>
</feature>
<name>A0A0D2A4U7_EXOME</name>
<feature type="compositionally biased region" description="Basic and acidic residues" evidence="1">
    <location>
        <begin position="794"/>
        <end position="808"/>
    </location>
</feature>
<feature type="region of interest" description="Disordered" evidence="1">
    <location>
        <begin position="682"/>
        <end position="834"/>
    </location>
</feature>
<feature type="region of interest" description="Disordered" evidence="1">
    <location>
        <begin position="256"/>
        <end position="544"/>
    </location>
</feature>
<dbReference type="OMA" id="RRADRYM"/>
<dbReference type="AlphaFoldDB" id="A0A0D2A4U7"/>
<feature type="region of interest" description="Disordered" evidence="1">
    <location>
        <begin position="602"/>
        <end position="641"/>
    </location>
</feature>
<dbReference type="OrthoDB" id="4152802at2759"/>